<dbReference type="EMBL" id="MU865710">
    <property type="protein sequence ID" value="KAK4220569.1"/>
    <property type="molecule type" value="Genomic_DNA"/>
</dbReference>
<dbReference type="AlphaFoldDB" id="A0AAN7BE91"/>
<dbReference type="InterPro" id="IPR053137">
    <property type="entry name" value="NLR-like"/>
</dbReference>
<dbReference type="Pfam" id="PF13176">
    <property type="entry name" value="TPR_7"/>
    <property type="match status" value="1"/>
</dbReference>
<reference evidence="1" key="1">
    <citation type="journal article" date="2023" name="Mol. Phylogenet. Evol.">
        <title>Genome-scale phylogeny and comparative genomics of the fungal order Sordariales.</title>
        <authorList>
            <person name="Hensen N."/>
            <person name="Bonometti L."/>
            <person name="Westerberg I."/>
            <person name="Brannstrom I.O."/>
            <person name="Guillou S."/>
            <person name="Cros-Aarteil S."/>
            <person name="Calhoun S."/>
            <person name="Haridas S."/>
            <person name="Kuo A."/>
            <person name="Mondo S."/>
            <person name="Pangilinan J."/>
            <person name="Riley R."/>
            <person name="LaButti K."/>
            <person name="Andreopoulos B."/>
            <person name="Lipzen A."/>
            <person name="Chen C."/>
            <person name="Yan M."/>
            <person name="Daum C."/>
            <person name="Ng V."/>
            <person name="Clum A."/>
            <person name="Steindorff A."/>
            <person name="Ohm R.A."/>
            <person name="Martin F."/>
            <person name="Silar P."/>
            <person name="Natvig D.O."/>
            <person name="Lalanne C."/>
            <person name="Gautier V."/>
            <person name="Ament-Velasquez S.L."/>
            <person name="Kruys A."/>
            <person name="Hutchinson M.I."/>
            <person name="Powell A.J."/>
            <person name="Barry K."/>
            <person name="Miller A.N."/>
            <person name="Grigoriev I.V."/>
            <person name="Debuchy R."/>
            <person name="Gladieux P."/>
            <person name="Hiltunen Thoren M."/>
            <person name="Johannesson H."/>
        </authorList>
    </citation>
    <scope>NUCLEOTIDE SEQUENCE</scope>
    <source>
        <strain evidence="1">CBS 990.96</strain>
    </source>
</reference>
<keyword evidence="2" id="KW-1185">Reference proteome</keyword>
<dbReference type="Proteomes" id="UP001301958">
    <property type="component" value="Unassembled WGS sequence"/>
</dbReference>
<protein>
    <submittedName>
        <fullName evidence="1">TPR-12 multi-domain protein</fullName>
    </submittedName>
</protein>
<dbReference type="Gene3D" id="1.25.40.10">
    <property type="entry name" value="Tetratricopeptide repeat domain"/>
    <property type="match status" value="2"/>
</dbReference>
<dbReference type="InterPro" id="IPR019734">
    <property type="entry name" value="TPR_rpt"/>
</dbReference>
<dbReference type="InterPro" id="IPR011990">
    <property type="entry name" value="TPR-like_helical_dom_sf"/>
</dbReference>
<gene>
    <name evidence="1" type="ORF">QBC38DRAFT_540497</name>
</gene>
<dbReference type="PANTHER" id="PTHR46082:SF11">
    <property type="entry name" value="AAA+ ATPASE DOMAIN-CONTAINING PROTEIN-RELATED"/>
    <property type="match status" value="1"/>
</dbReference>
<sequence length="201" mass="23011">MGHMPWSDFCFFYLEQKRLDKAEAQLIEEKNDLIFIFGGNHFPMELSIMMIAPIYNIQGRWEEAEKLEVQMMETSKTKLGADYPDTLTCMVNLASTYRNQGWWKEAEKLEVEVMQISNTKLGADHPKTLTSMANLATTFSKTHKTKLGADHPVTMMIMGNLASTFSRQGRWKEAEKLFLQFLARSMPPTLSSLAAVTDWIT</sequence>
<reference evidence="1" key="2">
    <citation type="submission" date="2023-05" db="EMBL/GenBank/DDBJ databases">
        <authorList>
            <consortium name="Lawrence Berkeley National Laboratory"/>
            <person name="Steindorff A."/>
            <person name="Hensen N."/>
            <person name="Bonometti L."/>
            <person name="Westerberg I."/>
            <person name="Brannstrom I.O."/>
            <person name="Guillou S."/>
            <person name="Cros-Aarteil S."/>
            <person name="Calhoun S."/>
            <person name="Haridas S."/>
            <person name="Kuo A."/>
            <person name="Mondo S."/>
            <person name="Pangilinan J."/>
            <person name="Riley R."/>
            <person name="Labutti K."/>
            <person name="Andreopoulos B."/>
            <person name="Lipzen A."/>
            <person name="Chen C."/>
            <person name="Yanf M."/>
            <person name="Daum C."/>
            <person name="Ng V."/>
            <person name="Clum A."/>
            <person name="Ohm R."/>
            <person name="Martin F."/>
            <person name="Silar P."/>
            <person name="Natvig D."/>
            <person name="Lalanne C."/>
            <person name="Gautier V."/>
            <person name="Ament-Velasquez S.L."/>
            <person name="Kruys A."/>
            <person name="Hutchinson M.I."/>
            <person name="Powell A.J."/>
            <person name="Barry K."/>
            <person name="Miller A.N."/>
            <person name="Grigoriev I.V."/>
            <person name="Debuchy R."/>
            <person name="Gladieux P."/>
            <person name="Thoren M.H."/>
            <person name="Johannesson H."/>
        </authorList>
    </citation>
    <scope>NUCLEOTIDE SEQUENCE</scope>
    <source>
        <strain evidence="1">CBS 990.96</strain>
    </source>
</reference>
<dbReference type="SUPFAM" id="SSF48452">
    <property type="entry name" value="TPR-like"/>
    <property type="match status" value="1"/>
</dbReference>
<comment type="caution">
    <text evidence="1">The sequence shown here is derived from an EMBL/GenBank/DDBJ whole genome shotgun (WGS) entry which is preliminary data.</text>
</comment>
<dbReference type="PANTHER" id="PTHR46082">
    <property type="entry name" value="ATP/GTP-BINDING PROTEIN-RELATED"/>
    <property type="match status" value="1"/>
</dbReference>
<evidence type="ECO:0000313" key="1">
    <source>
        <dbReference type="EMBL" id="KAK4220569.1"/>
    </source>
</evidence>
<evidence type="ECO:0000313" key="2">
    <source>
        <dbReference type="Proteomes" id="UP001301958"/>
    </source>
</evidence>
<dbReference type="Pfam" id="PF13374">
    <property type="entry name" value="TPR_10"/>
    <property type="match status" value="2"/>
</dbReference>
<name>A0AAN7BE91_9PEZI</name>
<proteinExistence type="predicted"/>
<accession>A0AAN7BE91</accession>
<organism evidence="1 2">
    <name type="scientific">Podospora fimiseda</name>
    <dbReference type="NCBI Taxonomy" id="252190"/>
    <lineage>
        <taxon>Eukaryota</taxon>
        <taxon>Fungi</taxon>
        <taxon>Dikarya</taxon>
        <taxon>Ascomycota</taxon>
        <taxon>Pezizomycotina</taxon>
        <taxon>Sordariomycetes</taxon>
        <taxon>Sordariomycetidae</taxon>
        <taxon>Sordariales</taxon>
        <taxon>Podosporaceae</taxon>
        <taxon>Podospora</taxon>
    </lineage>
</organism>